<dbReference type="STRING" id="112903.SAMN04490178_12845"/>
<reference evidence="2 3" key="1">
    <citation type="submission" date="2016-10" db="EMBL/GenBank/DDBJ databases">
        <authorList>
            <person name="de Groot N.N."/>
        </authorList>
    </citation>
    <scope>NUCLEOTIDE SEQUENCE [LARGE SCALE GENOMIC DNA]</scope>
    <source>
        <strain evidence="2 3">DSM 13305</strain>
    </source>
</reference>
<dbReference type="CDD" id="cd07721">
    <property type="entry name" value="yflN-like_MBL-fold"/>
    <property type="match status" value="1"/>
</dbReference>
<dbReference type="InterPro" id="IPR050855">
    <property type="entry name" value="NDM-1-like"/>
</dbReference>
<dbReference type="PANTHER" id="PTHR42951:SF15">
    <property type="entry name" value="METALLO-BETA-LACTAMASE SUPERFAMILY PROTEIN"/>
    <property type="match status" value="1"/>
</dbReference>
<dbReference type="SUPFAM" id="SSF56281">
    <property type="entry name" value="Metallo-hydrolase/oxidoreductase"/>
    <property type="match status" value="1"/>
</dbReference>
<gene>
    <name evidence="2" type="ORF">SAMN04490178_12845</name>
</gene>
<evidence type="ECO:0000313" key="3">
    <source>
        <dbReference type="Proteomes" id="UP000198847"/>
    </source>
</evidence>
<dbReference type="InterPro" id="IPR001279">
    <property type="entry name" value="Metallo-B-lactamas"/>
</dbReference>
<dbReference type="Gene3D" id="3.60.15.10">
    <property type="entry name" value="Ribonuclease Z/Hydroxyacylglutathione hydrolase-like"/>
    <property type="match status" value="1"/>
</dbReference>
<feature type="domain" description="Metallo-beta-lactamase" evidence="1">
    <location>
        <begin position="17"/>
        <end position="222"/>
    </location>
</feature>
<dbReference type="RefSeq" id="WP_091750865.1">
    <property type="nucleotide sequence ID" value="NZ_FODY01000028.1"/>
</dbReference>
<sequence length="237" mass="25864">MNQVAVLTLQGAGVPKAVHPVIISDDKELVLIDCGYPGSLPLLKQAAAEQGMELDRLTKIIITHHDYDHMGALAACKRAYSRVQVVAAREEAPYIAGEKKSLRLQQAEALYASLPEEQKALARGFQDRLAALEPATVDILVQDRDCFPWGGGIEIVATPGHMPGHISVYLKESKTLVTGDALVAEAGRLLFANPQYTLDMKLAWQSSRKFLDYDTARIVCYHGGIVTENIRAALLAM</sequence>
<dbReference type="OrthoDB" id="9761531at2"/>
<dbReference type="InterPro" id="IPR036866">
    <property type="entry name" value="RibonucZ/Hydroxyglut_hydro"/>
</dbReference>
<keyword evidence="3" id="KW-1185">Reference proteome</keyword>
<proteinExistence type="predicted"/>
<dbReference type="Proteomes" id="UP000198847">
    <property type="component" value="Unassembled WGS sequence"/>
</dbReference>
<protein>
    <submittedName>
        <fullName evidence="2">Glyoxylase, beta-lactamase superfamily II</fullName>
    </submittedName>
</protein>
<dbReference type="PANTHER" id="PTHR42951">
    <property type="entry name" value="METALLO-BETA-LACTAMASE DOMAIN-CONTAINING"/>
    <property type="match status" value="1"/>
</dbReference>
<accession>A0A1H8XSG0</accession>
<dbReference type="EMBL" id="FODY01000028">
    <property type="protein sequence ID" value="SEP42702.1"/>
    <property type="molecule type" value="Genomic_DNA"/>
</dbReference>
<dbReference type="AlphaFoldDB" id="A0A1H8XSG0"/>
<name>A0A1H8XSG0_9FIRM</name>
<organism evidence="2 3">
    <name type="scientific">Propionispora vibrioides</name>
    <dbReference type="NCBI Taxonomy" id="112903"/>
    <lineage>
        <taxon>Bacteria</taxon>
        <taxon>Bacillati</taxon>
        <taxon>Bacillota</taxon>
        <taxon>Negativicutes</taxon>
        <taxon>Selenomonadales</taxon>
        <taxon>Sporomusaceae</taxon>
        <taxon>Propionispora</taxon>
    </lineage>
</organism>
<dbReference type="SMART" id="SM00849">
    <property type="entry name" value="Lactamase_B"/>
    <property type="match status" value="1"/>
</dbReference>
<evidence type="ECO:0000259" key="1">
    <source>
        <dbReference type="SMART" id="SM00849"/>
    </source>
</evidence>
<evidence type="ECO:0000313" key="2">
    <source>
        <dbReference type="EMBL" id="SEP42702.1"/>
    </source>
</evidence>
<dbReference type="Pfam" id="PF00753">
    <property type="entry name" value="Lactamase_B"/>
    <property type="match status" value="1"/>
</dbReference>